<dbReference type="RefSeq" id="WP_065543941.1">
    <property type="nucleotide sequence ID" value="NZ_CP015405.2"/>
</dbReference>
<dbReference type="InterPro" id="IPR012902">
    <property type="entry name" value="N_methyl_site"/>
</dbReference>
<dbReference type="PROSITE" id="PS00409">
    <property type="entry name" value="PROKAR_NTER_METHYL"/>
    <property type="match status" value="1"/>
</dbReference>
<dbReference type="EMBL" id="CP015405">
    <property type="protein sequence ID" value="ANU77839.1"/>
    <property type="molecule type" value="Genomic_DNA"/>
</dbReference>
<evidence type="ECO:0000256" key="1">
    <source>
        <dbReference type="SAM" id="MobiDB-lite"/>
    </source>
</evidence>
<keyword evidence="2" id="KW-1133">Transmembrane helix</keyword>
<dbReference type="KEGG" id="byl:A4V09_20145"/>
<dbReference type="Proteomes" id="UP000092574">
    <property type="component" value="Chromosome"/>
</dbReference>
<keyword evidence="4" id="KW-1185">Reference proteome</keyword>
<evidence type="ECO:0000256" key="2">
    <source>
        <dbReference type="SAM" id="Phobius"/>
    </source>
</evidence>
<proteinExistence type="predicted"/>
<dbReference type="OrthoDB" id="2064598at2"/>
<gene>
    <name evidence="3" type="ORF">A4V09_20145</name>
</gene>
<dbReference type="STRING" id="1796616.A4V09_20145"/>
<reference evidence="3" key="1">
    <citation type="submission" date="2017-04" db="EMBL/GenBank/DDBJ databases">
        <title>Complete Genome Sequences of Twelve Strains of a Stable Defined Moderately Diverse Mouse Microbiota 2 (sDMDMm2).</title>
        <authorList>
            <person name="Uchimura Y."/>
            <person name="Wyss M."/>
            <person name="Brugiroux S."/>
            <person name="Limenitakis J.P."/>
            <person name="Stecher B."/>
            <person name="McCoy K.D."/>
            <person name="Macpherson A.J."/>
        </authorList>
    </citation>
    <scope>NUCLEOTIDE SEQUENCE</scope>
    <source>
        <strain evidence="3">YL58</strain>
    </source>
</reference>
<evidence type="ECO:0008006" key="5">
    <source>
        <dbReference type="Google" id="ProtNLM"/>
    </source>
</evidence>
<accession>A0A1C7IHD8</accession>
<organism evidence="3 4">
    <name type="scientific">Blautia pseudococcoides</name>
    <dbReference type="NCBI Taxonomy" id="1796616"/>
    <lineage>
        <taxon>Bacteria</taxon>
        <taxon>Bacillati</taxon>
        <taxon>Bacillota</taxon>
        <taxon>Clostridia</taxon>
        <taxon>Lachnospirales</taxon>
        <taxon>Lachnospiraceae</taxon>
        <taxon>Blautia</taxon>
    </lineage>
</organism>
<evidence type="ECO:0000313" key="3">
    <source>
        <dbReference type="EMBL" id="ANU77839.1"/>
    </source>
</evidence>
<keyword evidence="2" id="KW-0812">Transmembrane</keyword>
<keyword evidence="2" id="KW-0472">Membrane</keyword>
<sequence>MNRGRHKERYNKYTVLKLKKTFNSKKGVTLIELIVTFALISLFILLSTQVISSAMNVYYKIQSINYGRQVSDTLMDKIAGTISAAQVNIERVNIENEELNTKYTLQIEDDMSKIDLYNGSGSHIYITNTKPDTGGDKQLVIHYYRVESVLNDSNKKLVYEPIDWTFDKKMYLDYKITKLEFSLADPDGIIYPENVIRIHLEIDHKKFGSYSTTRYVECYNFQDKDDFEKIKGPGKAESGGETPTPDPPENSQTYPDTDIVVKNDYWPTAEDFADNENKIIVLKPGNIFKYSYGDVDKYYVMVGERDLNNWNYKTPADYIANGNNLEFELTGTIHEYSSDDDIKTNVKHGDLCIWGGEYYAYKGYDEEVKNPGIQPESWIKIVNDRIKDGPAIRTRE</sequence>
<feature type="transmembrane region" description="Helical" evidence="2">
    <location>
        <begin position="27"/>
        <end position="46"/>
    </location>
</feature>
<feature type="region of interest" description="Disordered" evidence="1">
    <location>
        <begin position="230"/>
        <end position="256"/>
    </location>
</feature>
<dbReference type="Pfam" id="PF07963">
    <property type="entry name" value="N_methyl"/>
    <property type="match status" value="1"/>
</dbReference>
<name>A0A1C7IHD8_9FIRM</name>
<dbReference type="AlphaFoldDB" id="A0A1C7IHD8"/>
<evidence type="ECO:0000313" key="4">
    <source>
        <dbReference type="Proteomes" id="UP000092574"/>
    </source>
</evidence>
<protein>
    <recommendedName>
        <fullName evidence="5">Prepilin-type N-terminal cleavage/methylation domain-containing protein</fullName>
    </recommendedName>
</protein>